<dbReference type="PROSITE" id="PS51658">
    <property type="entry name" value="BFN"/>
    <property type="match status" value="1"/>
</dbReference>
<reference evidence="2 3" key="1">
    <citation type="journal article" date="2018" name="Syst. Appl. Microbiol.">
        <title>Abditibacterium utsteinense sp. nov., the first cultivated member of candidate phylum FBP, isolated from ice-free Antarctic soil samples.</title>
        <authorList>
            <person name="Tahon G."/>
            <person name="Tytgat B."/>
            <person name="Lebbe L."/>
            <person name="Carlier A."/>
            <person name="Willems A."/>
        </authorList>
    </citation>
    <scope>NUCLEOTIDE SEQUENCE [LARGE SCALE GENOMIC DNA]</scope>
    <source>
        <strain evidence="2 3">LMG 29911</strain>
    </source>
</reference>
<dbReference type="InParanoid" id="A0A2S8ST51"/>
<dbReference type="Pfam" id="PF02577">
    <property type="entry name" value="BFN_dom"/>
    <property type="match status" value="1"/>
</dbReference>
<dbReference type="GO" id="GO:0004518">
    <property type="term" value="F:nuclease activity"/>
    <property type="evidence" value="ECO:0007669"/>
    <property type="project" value="InterPro"/>
</dbReference>
<proteinExistence type="predicted"/>
<dbReference type="OrthoDB" id="9788698at2"/>
<dbReference type="PANTHER" id="PTHR15160">
    <property type="entry name" value="VON HIPPEL-LINDAU PROTEIN"/>
    <property type="match status" value="1"/>
</dbReference>
<gene>
    <name evidence="2" type="ORF">B1R32_108130</name>
</gene>
<dbReference type="InterPro" id="IPR003729">
    <property type="entry name" value="Bi_nuclease_dom"/>
</dbReference>
<dbReference type="Proteomes" id="UP000237684">
    <property type="component" value="Unassembled WGS sequence"/>
</dbReference>
<protein>
    <recommendedName>
        <fullName evidence="1">BFN domain-containing protein</fullName>
    </recommendedName>
</protein>
<name>A0A2S8ST51_9BACT</name>
<organism evidence="2 3">
    <name type="scientific">Abditibacterium utsteinense</name>
    <dbReference type="NCBI Taxonomy" id="1960156"/>
    <lineage>
        <taxon>Bacteria</taxon>
        <taxon>Pseudomonadati</taxon>
        <taxon>Abditibacteriota</taxon>
        <taxon>Abditibacteriia</taxon>
        <taxon>Abditibacteriales</taxon>
        <taxon>Abditibacteriaceae</taxon>
        <taxon>Abditibacterium</taxon>
    </lineage>
</organism>
<dbReference type="InterPro" id="IPR036104">
    <property type="entry name" value="BFN_sf"/>
</dbReference>
<dbReference type="PANTHER" id="PTHR15160:SF1">
    <property type="entry name" value="VON HIPPEL-LINDAU DISEASE TUMOR SUPPRESSOR"/>
    <property type="match status" value="1"/>
</dbReference>
<evidence type="ECO:0000313" key="3">
    <source>
        <dbReference type="Proteomes" id="UP000237684"/>
    </source>
</evidence>
<dbReference type="Gene3D" id="3.10.690.10">
    <property type="entry name" value="Bifunctional nuclease domain"/>
    <property type="match status" value="1"/>
</dbReference>
<dbReference type="RefSeq" id="WP_105483755.1">
    <property type="nucleotide sequence ID" value="NZ_NIGF01000008.1"/>
</dbReference>
<feature type="domain" description="BFN" evidence="1">
    <location>
        <begin position="1"/>
        <end position="131"/>
    </location>
</feature>
<evidence type="ECO:0000313" key="2">
    <source>
        <dbReference type="EMBL" id="PQV63919.1"/>
    </source>
</evidence>
<comment type="caution">
    <text evidence="2">The sequence shown here is derived from an EMBL/GenBank/DDBJ whole genome shotgun (WGS) entry which is preliminary data.</text>
</comment>
<dbReference type="SUPFAM" id="SSF103256">
    <property type="entry name" value="Hypothetical protein TM0160"/>
    <property type="match status" value="1"/>
</dbReference>
<accession>A0A2S8ST51</accession>
<dbReference type="EMBL" id="NIGF01000008">
    <property type="protein sequence ID" value="PQV63919.1"/>
    <property type="molecule type" value="Genomic_DNA"/>
</dbReference>
<keyword evidence="3" id="KW-1185">Reference proteome</keyword>
<sequence>MLRMTIEGVGFDHLRQTVVVLKDWEGTKLLPIWIGPAEARAIQIELEGARPARPMSHDLLLSVVTAASGRVTRVVINDLQDATFFATIDIDTPQGTRHIDARPSDAIAVAARAKCPVFIDGGALDALIDADEIGGLPASESGQNSDGADDEETARFKRLLGDE</sequence>
<evidence type="ECO:0000259" key="1">
    <source>
        <dbReference type="PROSITE" id="PS51658"/>
    </source>
</evidence>
<dbReference type="AlphaFoldDB" id="A0A2S8ST51"/>